<dbReference type="PRINTS" id="PR01217">
    <property type="entry name" value="PRICHEXTENSN"/>
</dbReference>
<comment type="caution">
    <text evidence="4">The sequence shown here is derived from an EMBL/GenBank/DDBJ whole genome shotgun (WGS) entry which is preliminary data.</text>
</comment>
<keyword evidence="2" id="KW-0812">Transmembrane</keyword>
<feature type="signal peptide" evidence="3">
    <location>
        <begin position="1"/>
        <end position="18"/>
    </location>
</feature>
<keyword evidence="3" id="KW-0732">Signal</keyword>
<keyword evidence="2" id="KW-1133">Transmembrane helix</keyword>
<evidence type="ECO:0000256" key="1">
    <source>
        <dbReference type="SAM" id="MobiDB-lite"/>
    </source>
</evidence>
<evidence type="ECO:0000313" key="4">
    <source>
        <dbReference type="EMBL" id="TWF81824.1"/>
    </source>
</evidence>
<dbReference type="RefSeq" id="WP_147260252.1">
    <property type="nucleotide sequence ID" value="NZ_VIWU01000001.1"/>
</dbReference>
<name>A0A561T3Y5_9PSEU</name>
<feature type="compositionally biased region" description="Pro residues" evidence="1">
    <location>
        <begin position="145"/>
        <end position="162"/>
    </location>
</feature>
<evidence type="ECO:0008006" key="6">
    <source>
        <dbReference type="Google" id="ProtNLM"/>
    </source>
</evidence>
<proteinExistence type="predicted"/>
<evidence type="ECO:0000313" key="5">
    <source>
        <dbReference type="Proteomes" id="UP000321261"/>
    </source>
</evidence>
<dbReference type="Proteomes" id="UP000321261">
    <property type="component" value="Unassembled WGS sequence"/>
</dbReference>
<feature type="transmembrane region" description="Helical" evidence="2">
    <location>
        <begin position="201"/>
        <end position="219"/>
    </location>
</feature>
<keyword evidence="2" id="KW-0472">Membrane</keyword>
<gene>
    <name evidence="4" type="ORF">FHX44_117769</name>
</gene>
<feature type="chain" id="PRO_5021833925" description="Ig-like domain-containing protein" evidence="3">
    <location>
        <begin position="19"/>
        <end position="279"/>
    </location>
</feature>
<keyword evidence="5" id="KW-1185">Reference proteome</keyword>
<organism evidence="4 5">
    <name type="scientific">Pseudonocardia hierapolitana</name>
    <dbReference type="NCBI Taxonomy" id="1128676"/>
    <lineage>
        <taxon>Bacteria</taxon>
        <taxon>Bacillati</taxon>
        <taxon>Actinomycetota</taxon>
        <taxon>Actinomycetes</taxon>
        <taxon>Pseudonocardiales</taxon>
        <taxon>Pseudonocardiaceae</taxon>
        <taxon>Pseudonocardia</taxon>
    </lineage>
</organism>
<dbReference type="EMBL" id="VIWU01000001">
    <property type="protein sequence ID" value="TWF81824.1"/>
    <property type="molecule type" value="Genomic_DNA"/>
</dbReference>
<evidence type="ECO:0000256" key="3">
    <source>
        <dbReference type="SAM" id="SignalP"/>
    </source>
</evidence>
<dbReference type="AlphaFoldDB" id="A0A561T3Y5"/>
<reference evidence="4 5" key="1">
    <citation type="submission" date="2019-06" db="EMBL/GenBank/DDBJ databases">
        <title>Sequencing the genomes of 1000 actinobacteria strains.</title>
        <authorList>
            <person name="Klenk H.-P."/>
        </authorList>
    </citation>
    <scope>NUCLEOTIDE SEQUENCE [LARGE SCALE GENOMIC DNA]</scope>
    <source>
        <strain evidence="4 5">DSM 45671</strain>
    </source>
</reference>
<accession>A0A561T3Y5</accession>
<protein>
    <recommendedName>
        <fullName evidence="6">Ig-like domain-containing protein</fullName>
    </recommendedName>
</protein>
<sequence>MVGLAGLLVALVVPVLPASPPDVPELELSAQEAAPGAEVGVIGRGYTGCIPPEPTSTPEPTPDPENISVDPHPVEPPPVILRWESEEAPQGLGEATLEDDGSFATTITVPADAGAEPFYEVSASCRPGPGFDEIVESAVLVVVVPPEPTTTPPTTGPPPTTERPPTVEPTGEPSPTGIAPTPARPPEVSGSPALTSSGSDVLLAALAGALVVGFGLVWLTRAVRRRSRRPSRAPSVAALAVPAPPGLLDVRPRGPERTVALRVVVRVEPGVLSVHRSEE</sequence>
<evidence type="ECO:0000256" key="2">
    <source>
        <dbReference type="SAM" id="Phobius"/>
    </source>
</evidence>
<feature type="region of interest" description="Disordered" evidence="1">
    <location>
        <begin position="145"/>
        <end position="195"/>
    </location>
</feature>